<evidence type="ECO:0000313" key="2">
    <source>
        <dbReference type="Proteomes" id="UP000664844"/>
    </source>
</evidence>
<dbReference type="RefSeq" id="WP_207088060.1">
    <property type="nucleotide sequence ID" value="NZ_JAFLQW010000286.1"/>
</dbReference>
<accession>A0ABS3FSE3</accession>
<dbReference type="Proteomes" id="UP000664844">
    <property type="component" value="Unassembled WGS sequence"/>
</dbReference>
<proteinExistence type="predicted"/>
<sequence>MMPDQSPTSLPAPCIVDTGTVVNKQDMYRLLADLGRVRYAHFLQGHLQTQGEGYVMEVFADSQRSTLIANHRLYINVQSFDCLELRQSSESESYFDLVQDDRQLRLLPVSNPLKEQSAKTLDSAAALEAVLREVLIAKLDAEIDDEGMLPF</sequence>
<protein>
    <submittedName>
        <fullName evidence="1">Uncharacterized protein</fullName>
    </submittedName>
</protein>
<evidence type="ECO:0000313" key="1">
    <source>
        <dbReference type="EMBL" id="MBO0349541.1"/>
    </source>
</evidence>
<name>A0ABS3FSE3_9CYAN</name>
<keyword evidence="2" id="KW-1185">Reference proteome</keyword>
<gene>
    <name evidence="1" type="ORF">J0895_10550</name>
</gene>
<dbReference type="EMBL" id="JAFLQW010000286">
    <property type="protein sequence ID" value="MBO0349541.1"/>
    <property type="molecule type" value="Genomic_DNA"/>
</dbReference>
<organism evidence="1 2">
    <name type="scientific">Phormidium pseudopriestleyi FRX01</name>
    <dbReference type="NCBI Taxonomy" id="1759528"/>
    <lineage>
        <taxon>Bacteria</taxon>
        <taxon>Bacillati</taxon>
        <taxon>Cyanobacteriota</taxon>
        <taxon>Cyanophyceae</taxon>
        <taxon>Oscillatoriophycideae</taxon>
        <taxon>Oscillatoriales</taxon>
        <taxon>Oscillatoriaceae</taxon>
        <taxon>Phormidium</taxon>
    </lineage>
</organism>
<reference evidence="1 2" key="1">
    <citation type="submission" date="2021-03" db="EMBL/GenBank/DDBJ databases">
        <title>Metabolic Capacity of the Antarctic Cyanobacterium Phormidium pseudopriestleyi that Sustains Oxygenic Photosynthesis in the Presence of Hydrogen Sulfide.</title>
        <authorList>
            <person name="Lumian J.E."/>
            <person name="Jungblut A.D."/>
            <person name="Dillon M.L."/>
            <person name="Hawes I."/>
            <person name="Doran P.T."/>
            <person name="Mackey T.J."/>
            <person name="Dick G.J."/>
            <person name="Grettenberger C.L."/>
            <person name="Sumner D.Y."/>
        </authorList>
    </citation>
    <scope>NUCLEOTIDE SEQUENCE [LARGE SCALE GENOMIC DNA]</scope>
    <source>
        <strain evidence="1 2">FRX01</strain>
    </source>
</reference>
<comment type="caution">
    <text evidence="1">The sequence shown here is derived from an EMBL/GenBank/DDBJ whole genome shotgun (WGS) entry which is preliminary data.</text>
</comment>